<name>K0KIN4_WICCF</name>
<feature type="compositionally biased region" description="Low complexity" evidence="7">
    <location>
        <begin position="530"/>
        <end position="545"/>
    </location>
</feature>
<evidence type="ECO:0000256" key="1">
    <source>
        <dbReference type="ARBA" id="ARBA00004186"/>
    </source>
</evidence>
<proteinExistence type="inferred from homology"/>
<feature type="compositionally biased region" description="Basic residues" evidence="7">
    <location>
        <begin position="583"/>
        <end position="594"/>
    </location>
</feature>
<dbReference type="Gene3D" id="1.25.10.10">
    <property type="entry name" value="Leucine-rich Repeat Variant"/>
    <property type="match status" value="1"/>
</dbReference>
<evidence type="ECO:0000256" key="7">
    <source>
        <dbReference type="SAM" id="MobiDB-lite"/>
    </source>
</evidence>
<comment type="subcellular location">
    <subcellularLocation>
        <location evidence="1">Cytoplasm</location>
        <location evidence="1">Cytoskeleton</location>
        <location evidence="1">Spindle</location>
    </subcellularLocation>
</comment>
<keyword evidence="6" id="KW-0131">Cell cycle</keyword>
<evidence type="ECO:0000256" key="3">
    <source>
        <dbReference type="ARBA" id="ARBA00016012"/>
    </source>
</evidence>
<feature type="region of interest" description="Disordered" evidence="7">
    <location>
        <begin position="528"/>
        <end position="594"/>
    </location>
</feature>
<gene>
    <name evidence="9" type="ORF">BN7_781</name>
</gene>
<feature type="compositionally biased region" description="Polar residues" evidence="7">
    <location>
        <begin position="494"/>
        <end position="511"/>
    </location>
</feature>
<sequence length="896" mass="102017">MFVDILIFIISSPFKGAQVLWSALTTDTRKDERARGNINQEIDSNQETIPEFDDYDDENDYNDYDTSNLNKNNHDIHSTKLRYVPEEGYIGLDEDGWWVDEMMVSLIALLDQVPNNFGAPHSGYSIMSSQPYAPISEIFVPSLFMIALFVSIVVKKLRGRDRRFEHAPIVLNFTDESNIRNGEEQAEQKNSNTSEERKFDKMVTAKSIKSPITESFQYRSPEEIETSNLETSLKNHFDAENVMGSLKGNAEDEASIPLATVPNQTIPDELIIRKHRDTESSYTESPILNQGRFRAQSIVSSDHELDLTLLSDEISKSLENEKEPLNIPDPDFARLLENDENTSLNELDLNNILGNINDVENHILESSISQNTSFFNTEGTCLDMKFKRQSIDKSTTGSHVTENYRVLDNSDGLYDLDYPLPANDIRAHSILHTPEPLYNNDQSHNNDLYVSQDNYIDLKSKSHLINDIVGAIPRDSGVDSSLVNNLEPLESDAGNVTDTDQNRNTPDTPVTLLDSNFEIQDLLSLDANTSSPSSSSVKESAPSSVLDNFTSERPKTPISNPCESQIDSTPKPSPSKIPVSQSPHKRSLSRLSSPRKKNPLKVFRISDLVETYLINRETSDIDTYLNLAFGSDIDVDMNVELLEVLTMENIDDLLKVYSGKETSENWKARHDNFGLLIGHLKLHLPKGFYDYFQEQLYDIIEDILEMAYTKRTKLLEKVILFIRNYVYYSNGVTLDDELYTTLIHLLLHVAKNKLDFISRPTVRSLCLMIQALNLDSFKRCFHMIFDNILSNKTLREEKYHSLLIIKFYLSVNFHYFTKEDFDDILDLILPYVPLLTIDSYQKTRAELAEIYLICLRLNPSSKQLAAFYDRFPTFVKSNITKPNPVPANDADSTLAV</sequence>
<accession>K0KIN4</accession>
<evidence type="ECO:0000313" key="9">
    <source>
        <dbReference type="EMBL" id="CCH41244.1"/>
    </source>
</evidence>
<feature type="compositionally biased region" description="Polar residues" evidence="7">
    <location>
        <begin position="37"/>
        <end position="48"/>
    </location>
</feature>
<feature type="compositionally biased region" description="Polar residues" evidence="7">
    <location>
        <begin position="556"/>
        <end position="570"/>
    </location>
</feature>
<comment type="similarity">
    <text evidence="2">Belongs to the CLASP family.</text>
</comment>
<evidence type="ECO:0000256" key="4">
    <source>
        <dbReference type="ARBA" id="ARBA00022618"/>
    </source>
</evidence>
<dbReference type="HOGENOM" id="CLU_322942_0_0_1"/>
<feature type="region of interest" description="Disordered" evidence="7">
    <location>
        <begin position="36"/>
        <end position="57"/>
    </location>
</feature>
<dbReference type="InterPro" id="IPR024395">
    <property type="entry name" value="CLASP_N_dom"/>
</dbReference>
<keyword evidence="10" id="KW-1185">Reference proteome</keyword>
<dbReference type="Proteomes" id="UP000009328">
    <property type="component" value="Unassembled WGS sequence"/>
</dbReference>
<evidence type="ECO:0000256" key="5">
    <source>
        <dbReference type="ARBA" id="ARBA00022701"/>
    </source>
</evidence>
<comment type="caution">
    <text evidence="9">The sequence shown here is derived from an EMBL/GenBank/DDBJ whole genome shotgun (WGS) entry which is preliminary data.</text>
</comment>
<dbReference type="EMBL" id="CAIF01000013">
    <property type="protein sequence ID" value="CCH41244.1"/>
    <property type="molecule type" value="Genomic_DNA"/>
</dbReference>
<evidence type="ECO:0000313" key="10">
    <source>
        <dbReference type="Proteomes" id="UP000009328"/>
    </source>
</evidence>
<dbReference type="GO" id="GO:0051301">
    <property type="term" value="P:cell division"/>
    <property type="evidence" value="ECO:0007669"/>
    <property type="project" value="UniProtKB-KW"/>
</dbReference>
<dbReference type="InParanoid" id="K0KIN4"/>
<evidence type="ECO:0000259" key="8">
    <source>
        <dbReference type="Pfam" id="PF12348"/>
    </source>
</evidence>
<dbReference type="Pfam" id="PF12348">
    <property type="entry name" value="CLASP_N"/>
    <property type="match status" value="1"/>
</dbReference>
<keyword evidence="6" id="KW-0498">Mitosis</keyword>
<protein>
    <recommendedName>
        <fullName evidence="3">Protein STU1</fullName>
    </recommendedName>
</protein>
<dbReference type="InterPro" id="IPR011989">
    <property type="entry name" value="ARM-like"/>
</dbReference>
<organism evidence="9 10">
    <name type="scientific">Wickerhamomyces ciferrii (strain ATCC 14091 / BCRC 22168 / CBS 111 / JCM 3599 / NBRC 0793 / NRRL Y-1031 F-60-10)</name>
    <name type="common">Yeast</name>
    <name type="synonym">Pichia ciferrii</name>
    <dbReference type="NCBI Taxonomy" id="1206466"/>
    <lineage>
        <taxon>Eukaryota</taxon>
        <taxon>Fungi</taxon>
        <taxon>Dikarya</taxon>
        <taxon>Ascomycota</taxon>
        <taxon>Saccharomycotina</taxon>
        <taxon>Saccharomycetes</taxon>
        <taxon>Phaffomycetales</taxon>
        <taxon>Wickerhamomycetaceae</taxon>
        <taxon>Wickerhamomyces</taxon>
    </lineage>
</organism>
<evidence type="ECO:0000256" key="6">
    <source>
        <dbReference type="ARBA" id="ARBA00022776"/>
    </source>
</evidence>
<keyword evidence="5" id="KW-0493">Microtubule</keyword>
<evidence type="ECO:0000256" key="2">
    <source>
        <dbReference type="ARBA" id="ARBA00009549"/>
    </source>
</evidence>
<reference evidence="9 10" key="1">
    <citation type="journal article" date="2012" name="Eukaryot. Cell">
        <title>Draft genome sequence of Wickerhamomyces ciferrii NRRL Y-1031 F-60-10.</title>
        <authorList>
            <person name="Schneider J."/>
            <person name="Andrea H."/>
            <person name="Blom J."/>
            <person name="Jaenicke S."/>
            <person name="Ruckert C."/>
            <person name="Schorsch C."/>
            <person name="Szczepanowski R."/>
            <person name="Farwick M."/>
            <person name="Goesmann A."/>
            <person name="Puhler A."/>
            <person name="Schaffer S."/>
            <person name="Tauch A."/>
            <person name="Kohler T."/>
            <person name="Brinkrolf K."/>
        </authorList>
    </citation>
    <scope>NUCLEOTIDE SEQUENCE [LARGE SCALE GENOMIC DNA]</scope>
    <source>
        <strain evidence="10">ATCC 14091 / BCRC 22168 / CBS 111 / JCM 3599 / NBRC 0793 / NRRL Y-1031 F-60-10</strain>
    </source>
</reference>
<dbReference type="GO" id="GO:0005874">
    <property type="term" value="C:microtubule"/>
    <property type="evidence" value="ECO:0007669"/>
    <property type="project" value="UniProtKB-KW"/>
</dbReference>
<feature type="region of interest" description="Disordered" evidence="7">
    <location>
        <begin position="489"/>
        <end position="511"/>
    </location>
</feature>
<feature type="domain" description="CLASP N-terminal" evidence="8">
    <location>
        <begin position="648"/>
        <end position="773"/>
    </location>
</feature>
<dbReference type="GO" id="GO:0005819">
    <property type="term" value="C:spindle"/>
    <property type="evidence" value="ECO:0007669"/>
    <property type="project" value="UniProtKB-SubCell"/>
</dbReference>
<keyword evidence="4" id="KW-0132">Cell division</keyword>
<dbReference type="AlphaFoldDB" id="K0KIN4"/>